<evidence type="ECO:0000313" key="3">
    <source>
        <dbReference type="Proteomes" id="UP001195769"/>
    </source>
</evidence>
<protein>
    <submittedName>
        <fullName evidence="2">Uncharacterized protein</fullName>
    </submittedName>
</protein>
<dbReference type="AlphaFoldDB" id="A0AAD4DYL9"/>
<proteinExistence type="predicted"/>
<evidence type="ECO:0000313" key="2">
    <source>
        <dbReference type="EMBL" id="KAG1896347.1"/>
    </source>
</evidence>
<reference evidence="2" key="1">
    <citation type="journal article" date="2020" name="New Phytol.">
        <title>Comparative genomics reveals dynamic genome evolution in host specialist ectomycorrhizal fungi.</title>
        <authorList>
            <person name="Lofgren L.A."/>
            <person name="Nguyen N.H."/>
            <person name="Vilgalys R."/>
            <person name="Ruytinx J."/>
            <person name="Liao H.L."/>
            <person name="Branco S."/>
            <person name="Kuo A."/>
            <person name="LaButti K."/>
            <person name="Lipzen A."/>
            <person name="Andreopoulos W."/>
            <person name="Pangilinan J."/>
            <person name="Riley R."/>
            <person name="Hundley H."/>
            <person name="Na H."/>
            <person name="Barry K."/>
            <person name="Grigoriev I.V."/>
            <person name="Stajich J.E."/>
            <person name="Kennedy P.G."/>
        </authorList>
    </citation>
    <scope>NUCLEOTIDE SEQUENCE</scope>
    <source>
        <strain evidence="2">FC203</strain>
    </source>
</reference>
<name>A0AAD4DYL9_9AGAM</name>
<keyword evidence="1" id="KW-1133">Transmembrane helix</keyword>
<dbReference type="RefSeq" id="XP_041221923.1">
    <property type="nucleotide sequence ID" value="XM_041372422.1"/>
</dbReference>
<dbReference type="EMBL" id="JABBWK010000056">
    <property type="protein sequence ID" value="KAG1896347.1"/>
    <property type="molecule type" value="Genomic_DNA"/>
</dbReference>
<sequence>MVCLLLHIHRRTTQTQFAFETRRQGNWLVVPYDNFFEVNLVFCHAKAVLMIIIHIIFGTIWILLSSPVSPSHYPLLEHLDRSSALLDSKRAYYATTPRAQSVRRHTGPRPVTVSAGIKKTRKQSTRCSSFPCIHDRTYRSDGLHVTLRAPLMLRLVSHQPQLSRILQRSHT</sequence>
<comment type="caution">
    <text evidence="2">The sequence shown here is derived from an EMBL/GenBank/DDBJ whole genome shotgun (WGS) entry which is preliminary data.</text>
</comment>
<organism evidence="2 3">
    <name type="scientific">Suillus fuscotomentosus</name>
    <dbReference type="NCBI Taxonomy" id="1912939"/>
    <lineage>
        <taxon>Eukaryota</taxon>
        <taxon>Fungi</taxon>
        <taxon>Dikarya</taxon>
        <taxon>Basidiomycota</taxon>
        <taxon>Agaricomycotina</taxon>
        <taxon>Agaricomycetes</taxon>
        <taxon>Agaricomycetidae</taxon>
        <taxon>Boletales</taxon>
        <taxon>Suillineae</taxon>
        <taxon>Suillaceae</taxon>
        <taxon>Suillus</taxon>
    </lineage>
</organism>
<dbReference type="GeneID" id="64666720"/>
<accession>A0AAD4DYL9</accession>
<keyword evidence="3" id="KW-1185">Reference proteome</keyword>
<dbReference type="Proteomes" id="UP001195769">
    <property type="component" value="Unassembled WGS sequence"/>
</dbReference>
<gene>
    <name evidence="2" type="ORF">F5891DRAFT_599449</name>
</gene>
<feature type="transmembrane region" description="Helical" evidence="1">
    <location>
        <begin position="38"/>
        <end position="64"/>
    </location>
</feature>
<keyword evidence="1" id="KW-0472">Membrane</keyword>
<keyword evidence="1" id="KW-0812">Transmembrane</keyword>
<evidence type="ECO:0000256" key="1">
    <source>
        <dbReference type="SAM" id="Phobius"/>
    </source>
</evidence>